<dbReference type="Proteomes" id="UP000694388">
    <property type="component" value="Unplaced"/>
</dbReference>
<keyword evidence="4" id="KW-0732">Signal</keyword>
<comment type="subcellular location">
    <subcellularLocation>
        <location evidence="1">Membrane</location>
        <topology evidence="1">Single-pass type I membrane protein</topology>
    </subcellularLocation>
</comment>
<protein>
    <recommendedName>
        <fullName evidence="2">protein-tyrosine-phosphatase</fullName>
        <ecNumber evidence="2">3.1.3.48</ecNumber>
    </recommendedName>
</protein>
<dbReference type="GO" id="GO:0016020">
    <property type="term" value="C:membrane"/>
    <property type="evidence" value="ECO:0007669"/>
    <property type="project" value="UniProtKB-SubCell"/>
</dbReference>
<evidence type="ECO:0000256" key="7">
    <source>
        <dbReference type="ARBA" id="ARBA00022989"/>
    </source>
</evidence>
<evidence type="ECO:0000256" key="8">
    <source>
        <dbReference type="ARBA" id="ARBA00023136"/>
    </source>
</evidence>
<evidence type="ECO:0000256" key="10">
    <source>
        <dbReference type="ARBA" id="ARBA00051722"/>
    </source>
</evidence>
<dbReference type="InterPro" id="IPR050348">
    <property type="entry name" value="Protein-Tyr_Phosphatase"/>
</dbReference>
<keyword evidence="6" id="KW-0904">Protein phosphatase</keyword>
<evidence type="ECO:0000256" key="2">
    <source>
        <dbReference type="ARBA" id="ARBA00013064"/>
    </source>
</evidence>
<dbReference type="PROSITE" id="PS50055">
    <property type="entry name" value="TYR_PHOSPHATASE_PTP"/>
    <property type="match status" value="1"/>
</dbReference>
<comment type="catalytic activity">
    <reaction evidence="10">
        <text>O-phospho-L-tyrosyl-[protein] + H2O = L-tyrosyl-[protein] + phosphate</text>
        <dbReference type="Rhea" id="RHEA:10684"/>
        <dbReference type="Rhea" id="RHEA-COMP:10136"/>
        <dbReference type="Rhea" id="RHEA-COMP:20101"/>
        <dbReference type="ChEBI" id="CHEBI:15377"/>
        <dbReference type="ChEBI" id="CHEBI:43474"/>
        <dbReference type="ChEBI" id="CHEBI:46858"/>
        <dbReference type="ChEBI" id="CHEBI:61978"/>
        <dbReference type="EC" id="3.1.3.48"/>
    </reaction>
</comment>
<evidence type="ECO:0000256" key="11">
    <source>
        <dbReference type="SAM" id="MobiDB-lite"/>
    </source>
</evidence>
<dbReference type="Ensembl" id="ENSEBUT00000007714.1">
    <property type="protein sequence ID" value="ENSEBUP00000007238.1"/>
    <property type="gene ID" value="ENSEBUG00000004736.1"/>
</dbReference>
<dbReference type="InterPro" id="IPR000387">
    <property type="entry name" value="Tyr_Pase_dom"/>
</dbReference>
<dbReference type="InterPro" id="IPR003595">
    <property type="entry name" value="Tyr_Pase_cat"/>
</dbReference>
<dbReference type="InterPro" id="IPR000242">
    <property type="entry name" value="PTP_cat"/>
</dbReference>
<reference evidence="14" key="1">
    <citation type="submission" date="2025-05" db="UniProtKB">
        <authorList>
            <consortium name="Ensembl"/>
        </authorList>
    </citation>
    <scope>IDENTIFICATION</scope>
</reference>
<sequence length="433" mass="49416">MSVLIVLGFLLIVLVLLLILMCFAWERLHRRAKGKTFYTEVILPRIELFLQRARGVKMHTLSRPIKVTELENYVQDMERDSNYQYSLQFENLEEVGKDLPCLTGNQPENKCKNRYFNILPYDSNQVKLVAGCTTESNYINASYVKGKSGAKHYIATQGPLPCTQAHFWQMVWEQQVSMIIMLTKCKERLKVKCEPYWPEGKAMEKYADFAVTLLSEIQQSNWIVRSFIISYQDEGEREVRHFQYLAWPDKGTPINSHVSGLVELLKKTRLAAQLTNRPILVHCSAGVGRTGTFIALDQVLSDLESGSDNIDFMALVAELRWYRTGMVQTEEQYAFIHTCTLEMWRQLQQTQNDGQKENSLCSSDETREAVEPSNGTEDANDLSVPTIVIHPASEETQLLATNEQTHVGDNPVLLDDDEGEKELSKCNNSSQAQ</sequence>
<dbReference type="EC" id="3.1.3.48" evidence="2"/>
<dbReference type="Gene3D" id="3.90.190.10">
    <property type="entry name" value="Protein tyrosine phosphatase superfamily"/>
    <property type="match status" value="1"/>
</dbReference>
<feature type="domain" description="Tyrosine specific protein phosphatases" evidence="13">
    <location>
        <begin position="259"/>
        <end position="334"/>
    </location>
</feature>
<keyword evidence="7" id="KW-1133">Transmembrane helix</keyword>
<evidence type="ECO:0000256" key="9">
    <source>
        <dbReference type="ARBA" id="ARBA00023180"/>
    </source>
</evidence>
<evidence type="ECO:0000256" key="6">
    <source>
        <dbReference type="ARBA" id="ARBA00022912"/>
    </source>
</evidence>
<dbReference type="PROSITE" id="PS50056">
    <property type="entry name" value="TYR_PHOSPHATASE_2"/>
    <property type="match status" value="1"/>
</dbReference>
<dbReference type="PANTHER" id="PTHR19134:SF553">
    <property type="entry name" value="TYROSINE-PROTEIN PHOSPHATASE 10D-RELATED"/>
    <property type="match status" value="1"/>
</dbReference>
<feature type="compositionally biased region" description="Polar residues" evidence="11">
    <location>
        <begin position="394"/>
        <end position="407"/>
    </location>
</feature>
<dbReference type="AlphaFoldDB" id="A0A8C4PZI2"/>
<dbReference type="Ensembl" id="ENSEBUT00000007735.1">
    <property type="protein sequence ID" value="ENSEBUP00000007259.1"/>
    <property type="gene ID" value="ENSEBUG00000004736.1"/>
</dbReference>
<keyword evidence="5" id="KW-0378">Hydrolase</keyword>
<name>A0A8C4PZI2_EPTBU</name>
<keyword evidence="8" id="KW-0472">Membrane</keyword>
<dbReference type="SMART" id="SM00194">
    <property type="entry name" value="PTPc"/>
    <property type="match status" value="1"/>
</dbReference>
<dbReference type="PROSITE" id="PS00383">
    <property type="entry name" value="TYR_PHOSPHATASE_1"/>
    <property type="match status" value="1"/>
</dbReference>
<dbReference type="GO" id="GO:0004725">
    <property type="term" value="F:protein tyrosine phosphatase activity"/>
    <property type="evidence" value="ECO:0007669"/>
    <property type="project" value="UniProtKB-EC"/>
</dbReference>
<evidence type="ECO:0000259" key="13">
    <source>
        <dbReference type="PROSITE" id="PS50056"/>
    </source>
</evidence>
<evidence type="ECO:0000259" key="12">
    <source>
        <dbReference type="PROSITE" id="PS50055"/>
    </source>
</evidence>
<feature type="region of interest" description="Disordered" evidence="11">
    <location>
        <begin position="355"/>
        <end position="433"/>
    </location>
</feature>
<evidence type="ECO:0000256" key="5">
    <source>
        <dbReference type="ARBA" id="ARBA00022801"/>
    </source>
</evidence>
<dbReference type="PANTHER" id="PTHR19134">
    <property type="entry name" value="RECEPTOR-TYPE TYROSINE-PROTEIN PHOSPHATASE"/>
    <property type="match status" value="1"/>
</dbReference>
<keyword evidence="9" id="KW-0325">Glycoprotein</keyword>
<dbReference type="PRINTS" id="PR00700">
    <property type="entry name" value="PRTYPHPHTASE"/>
</dbReference>
<dbReference type="SMART" id="SM00404">
    <property type="entry name" value="PTPc_motif"/>
    <property type="match status" value="1"/>
</dbReference>
<evidence type="ECO:0000256" key="3">
    <source>
        <dbReference type="ARBA" id="ARBA00022692"/>
    </source>
</evidence>
<dbReference type="GeneTree" id="ENSGT00940000154814"/>
<evidence type="ECO:0000313" key="14">
    <source>
        <dbReference type="Ensembl" id="ENSEBUP00000007238.1"/>
    </source>
</evidence>
<organism evidence="14 15">
    <name type="scientific">Eptatretus burgeri</name>
    <name type="common">Inshore hagfish</name>
    <dbReference type="NCBI Taxonomy" id="7764"/>
    <lineage>
        <taxon>Eukaryota</taxon>
        <taxon>Metazoa</taxon>
        <taxon>Chordata</taxon>
        <taxon>Craniata</taxon>
        <taxon>Vertebrata</taxon>
        <taxon>Cyclostomata</taxon>
        <taxon>Myxini</taxon>
        <taxon>Myxiniformes</taxon>
        <taxon>Myxinidae</taxon>
        <taxon>Eptatretinae</taxon>
        <taxon>Eptatretus</taxon>
    </lineage>
</organism>
<dbReference type="InterPro" id="IPR029021">
    <property type="entry name" value="Prot-tyrosine_phosphatase-like"/>
</dbReference>
<dbReference type="SUPFAM" id="SSF52799">
    <property type="entry name" value="(Phosphotyrosine protein) phosphatases II"/>
    <property type="match status" value="1"/>
</dbReference>
<dbReference type="Pfam" id="PF00102">
    <property type="entry name" value="Y_phosphatase"/>
    <property type="match status" value="1"/>
</dbReference>
<keyword evidence="15" id="KW-1185">Reference proteome</keyword>
<evidence type="ECO:0000313" key="15">
    <source>
        <dbReference type="Proteomes" id="UP000694388"/>
    </source>
</evidence>
<dbReference type="FunFam" id="3.90.190.10:FF:000009">
    <property type="entry name" value="Receptor-type tyrosine-protein phosphatase beta"/>
    <property type="match status" value="1"/>
</dbReference>
<keyword evidence="3" id="KW-0812">Transmembrane</keyword>
<evidence type="ECO:0000256" key="1">
    <source>
        <dbReference type="ARBA" id="ARBA00004479"/>
    </source>
</evidence>
<evidence type="ECO:0000256" key="4">
    <source>
        <dbReference type="ARBA" id="ARBA00022729"/>
    </source>
</evidence>
<accession>A0A8C4PZI2</accession>
<dbReference type="InterPro" id="IPR016130">
    <property type="entry name" value="Tyr_Pase_AS"/>
</dbReference>
<feature type="domain" description="Tyrosine-protein phosphatase" evidence="12">
    <location>
        <begin position="85"/>
        <end position="343"/>
    </location>
</feature>
<proteinExistence type="predicted"/>